<sequence>MAVGGVARIGRTARSARRHGASSANVKYVSRITTRTPELAATSSPTPPSHTLAACLPVRSPLCILVVYPHTSLSASSSLLLHITVPLLFCHVLHHYILCLFSVRTSIDITEPYLRCTEPRSPLLPCARHPSLTFLNYLNISPTVDGRARRFHRVSLPRHAYSVGAVLI</sequence>
<evidence type="ECO:0000313" key="1">
    <source>
        <dbReference type="EMBL" id="KAI0040435.1"/>
    </source>
</evidence>
<comment type="caution">
    <text evidence="1">The sequence shown here is derived from an EMBL/GenBank/DDBJ whole genome shotgun (WGS) entry which is preliminary data.</text>
</comment>
<accession>A0ACB8R8J7</accession>
<dbReference type="EMBL" id="MU276196">
    <property type="protein sequence ID" value="KAI0040435.1"/>
    <property type="molecule type" value="Genomic_DNA"/>
</dbReference>
<dbReference type="Proteomes" id="UP000814033">
    <property type="component" value="Unassembled WGS sequence"/>
</dbReference>
<name>A0ACB8R8J7_9AGAM</name>
<keyword evidence="2" id="KW-1185">Reference proteome</keyword>
<reference evidence="1" key="1">
    <citation type="submission" date="2021-02" db="EMBL/GenBank/DDBJ databases">
        <authorList>
            <consortium name="DOE Joint Genome Institute"/>
            <person name="Ahrendt S."/>
            <person name="Looney B.P."/>
            <person name="Miyauchi S."/>
            <person name="Morin E."/>
            <person name="Drula E."/>
            <person name="Courty P.E."/>
            <person name="Chicoki N."/>
            <person name="Fauchery L."/>
            <person name="Kohler A."/>
            <person name="Kuo A."/>
            <person name="Labutti K."/>
            <person name="Pangilinan J."/>
            <person name="Lipzen A."/>
            <person name="Riley R."/>
            <person name="Andreopoulos W."/>
            <person name="He G."/>
            <person name="Johnson J."/>
            <person name="Barry K.W."/>
            <person name="Grigoriev I.V."/>
            <person name="Nagy L."/>
            <person name="Hibbett D."/>
            <person name="Henrissat B."/>
            <person name="Matheny P.B."/>
            <person name="Labbe J."/>
            <person name="Martin F."/>
        </authorList>
    </citation>
    <scope>NUCLEOTIDE SEQUENCE</scope>
    <source>
        <strain evidence="1">FP105234-sp</strain>
    </source>
</reference>
<proteinExistence type="predicted"/>
<reference evidence="1" key="2">
    <citation type="journal article" date="2022" name="New Phytol.">
        <title>Evolutionary transition to the ectomycorrhizal habit in the genomes of a hyperdiverse lineage of mushroom-forming fungi.</title>
        <authorList>
            <person name="Looney B."/>
            <person name="Miyauchi S."/>
            <person name="Morin E."/>
            <person name="Drula E."/>
            <person name="Courty P.E."/>
            <person name="Kohler A."/>
            <person name="Kuo A."/>
            <person name="LaButti K."/>
            <person name="Pangilinan J."/>
            <person name="Lipzen A."/>
            <person name="Riley R."/>
            <person name="Andreopoulos W."/>
            <person name="He G."/>
            <person name="Johnson J."/>
            <person name="Nolan M."/>
            <person name="Tritt A."/>
            <person name="Barry K.W."/>
            <person name="Grigoriev I.V."/>
            <person name="Nagy L.G."/>
            <person name="Hibbett D."/>
            <person name="Henrissat B."/>
            <person name="Matheny P.B."/>
            <person name="Labbe J."/>
            <person name="Martin F.M."/>
        </authorList>
    </citation>
    <scope>NUCLEOTIDE SEQUENCE</scope>
    <source>
        <strain evidence="1">FP105234-sp</strain>
    </source>
</reference>
<evidence type="ECO:0000313" key="2">
    <source>
        <dbReference type="Proteomes" id="UP000814033"/>
    </source>
</evidence>
<protein>
    <submittedName>
        <fullName evidence="1">Uncharacterized protein</fullName>
    </submittedName>
</protein>
<gene>
    <name evidence="1" type="ORF">FA95DRAFT_869889</name>
</gene>
<organism evidence="1 2">
    <name type="scientific">Auriscalpium vulgare</name>
    <dbReference type="NCBI Taxonomy" id="40419"/>
    <lineage>
        <taxon>Eukaryota</taxon>
        <taxon>Fungi</taxon>
        <taxon>Dikarya</taxon>
        <taxon>Basidiomycota</taxon>
        <taxon>Agaricomycotina</taxon>
        <taxon>Agaricomycetes</taxon>
        <taxon>Russulales</taxon>
        <taxon>Auriscalpiaceae</taxon>
        <taxon>Auriscalpium</taxon>
    </lineage>
</organism>